<dbReference type="PANTHER" id="PTHR48106:SF2">
    <property type="entry name" value="ZN2+-BINDING DEHYDROGENASE"/>
    <property type="match status" value="1"/>
</dbReference>
<dbReference type="InterPro" id="IPR020843">
    <property type="entry name" value="ER"/>
</dbReference>
<dbReference type="OrthoDB" id="9787435at2"/>
<dbReference type="Proteomes" id="UP000293142">
    <property type="component" value="Unassembled WGS sequence"/>
</dbReference>
<organism evidence="4 5">
    <name type="scientific">Paenibacillus thalictri</name>
    <dbReference type="NCBI Taxonomy" id="2527873"/>
    <lineage>
        <taxon>Bacteria</taxon>
        <taxon>Bacillati</taxon>
        <taxon>Bacillota</taxon>
        <taxon>Bacilli</taxon>
        <taxon>Bacillales</taxon>
        <taxon>Paenibacillaceae</taxon>
        <taxon>Paenibacillus</taxon>
    </lineage>
</organism>
<dbReference type="Gene3D" id="3.90.180.10">
    <property type="entry name" value="Medium-chain alcohol dehydrogenases, catalytic domain"/>
    <property type="match status" value="1"/>
</dbReference>
<evidence type="ECO:0000313" key="4">
    <source>
        <dbReference type="EMBL" id="TBL71608.1"/>
    </source>
</evidence>
<dbReference type="Pfam" id="PF08240">
    <property type="entry name" value="ADH_N"/>
    <property type="match status" value="1"/>
</dbReference>
<dbReference type="InterPro" id="IPR013149">
    <property type="entry name" value="ADH-like_C"/>
</dbReference>
<evidence type="ECO:0000256" key="2">
    <source>
        <dbReference type="ARBA" id="ARBA00023002"/>
    </source>
</evidence>
<protein>
    <submittedName>
        <fullName evidence="4">Alcohol dehydrogenase</fullName>
    </submittedName>
</protein>
<dbReference type="RefSeq" id="WP_131017185.1">
    <property type="nucleotide sequence ID" value="NZ_SIRE01000025.1"/>
</dbReference>
<dbReference type="CDD" id="cd05282">
    <property type="entry name" value="ETR_like"/>
    <property type="match status" value="1"/>
</dbReference>
<name>A0A4Q9DKE6_9BACL</name>
<dbReference type="SMART" id="SM00829">
    <property type="entry name" value="PKS_ER"/>
    <property type="match status" value="1"/>
</dbReference>
<evidence type="ECO:0000259" key="3">
    <source>
        <dbReference type="SMART" id="SM00829"/>
    </source>
</evidence>
<dbReference type="Gene3D" id="3.40.50.720">
    <property type="entry name" value="NAD(P)-binding Rossmann-like Domain"/>
    <property type="match status" value="1"/>
</dbReference>
<keyword evidence="2" id="KW-0560">Oxidoreductase</keyword>
<proteinExistence type="predicted"/>
<dbReference type="InterPro" id="IPR036291">
    <property type="entry name" value="NAD(P)-bd_dom_sf"/>
</dbReference>
<evidence type="ECO:0000256" key="1">
    <source>
        <dbReference type="ARBA" id="ARBA00022857"/>
    </source>
</evidence>
<feature type="domain" description="Enoyl reductase (ER)" evidence="3">
    <location>
        <begin position="17"/>
        <end position="332"/>
    </location>
</feature>
<accession>A0A4Q9DKE6</accession>
<dbReference type="GO" id="GO:0070402">
    <property type="term" value="F:NADPH binding"/>
    <property type="evidence" value="ECO:0007669"/>
    <property type="project" value="TreeGrafter"/>
</dbReference>
<sequence length="338" mass="37768">MRRIKEFISLQYKKFGHPLEVLELEQRVDDIQLHHNEIVVRMILSPINPSDLIPIRGAYQHRTQLPAIPGYEGVGIVQAVGSSVTTSLIGKRVLPLRGEGTWQQYVKTKASFAIRVPDGIDDETASQMYINPMTAWLICTEELRLKSNDVLIVNACGSAIGRIFAQFSKVFGYRLIAVVRNDIHTQELQSLGAWAVIDTSKELLADKVMEFTCGMGAAAGIDSIGGQDGHELIECIRPGGTVLSIGLMSGTQMNWAQIHQKHPNIGVKPYWLKRWIEGITDVRWHETFGNVFQLVHDGKLTIQAPRTRFSLLEYEKAIKAAQQSGHIGKVIFEPFLSN</sequence>
<dbReference type="InterPro" id="IPR013154">
    <property type="entry name" value="ADH-like_N"/>
</dbReference>
<comment type="caution">
    <text evidence="4">The sequence shown here is derived from an EMBL/GenBank/DDBJ whole genome shotgun (WGS) entry which is preliminary data.</text>
</comment>
<dbReference type="SUPFAM" id="SSF51735">
    <property type="entry name" value="NAD(P)-binding Rossmann-fold domains"/>
    <property type="match status" value="1"/>
</dbReference>
<dbReference type="Pfam" id="PF00107">
    <property type="entry name" value="ADH_zinc_N"/>
    <property type="match status" value="1"/>
</dbReference>
<dbReference type="EMBL" id="SIRE01000025">
    <property type="protein sequence ID" value="TBL71608.1"/>
    <property type="molecule type" value="Genomic_DNA"/>
</dbReference>
<dbReference type="GO" id="GO:0016651">
    <property type="term" value="F:oxidoreductase activity, acting on NAD(P)H"/>
    <property type="evidence" value="ECO:0007669"/>
    <property type="project" value="TreeGrafter"/>
</dbReference>
<gene>
    <name evidence="4" type="ORF">EYB31_30005</name>
</gene>
<dbReference type="SUPFAM" id="SSF50129">
    <property type="entry name" value="GroES-like"/>
    <property type="match status" value="1"/>
</dbReference>
<dbReference type="PANTHER" id="PTHR48106">
    <property type="entry name" value="QUINONE OXIDOREDUCTASE PIG3-RELATED"/>
    <property type="match status" value="1"/>
</dbReference>
<dbReference type="InterPro" id="IPR011032">
    <property type="entry name" value="GroES-like_sf"/>
</dbReference>
<reference evidence="4 5" key="1">
    <citation type="submission" date="2019-02" db="EMBL/GenBank/DDBJ databases">
        <title>Paenibacillus sp. nov., isolated from surface-sterilized tissue of Thalictrum simplex L.</title>
        <authorList>
            <person name="Tuo L."/>
        </authorList>
    </citation>
    <scope>NUCLEOTIDE SEQUENCE [LARGE SCALE GENOMIC DNA]</scope>
    <source>
        <strain evidence="4 5">N2SHLJ1</strain>
    </source>
</reference>
<evidence type="ECO:0000313" key="5">
    <source>
        <dbReference type="Proteomes" id="UP000293142"/>
    </source>
</evidence>
<dbReference type="AlphaFoldDB" id="A0A4Q9DKE6"/>
<keyword evidence="1" id="KW-0521">NADP</keyword>
<keyword evidence="5" id="KW-1185">Reference proteome</keyword>